<dbReference type="Proteomes" id="UP000321301">
    <property type="component" value="Unassembled WGS sequence"/>
</dbReference>
<organism evidence="1 2">
    <name type="scientific">Cyclobacterium qasimii</name>
    <dbReference type="NCBI Taxonomy" id="1350429"/>
    <lineage>
        <taxon>Bacteria</taxon>
        <taxon>Pseudomonadati</taxon>
        <taxon>Bacteroidota</taxon>
        <taxon>Cytophagia</taxon>
        <taxon>Cytophagales</taxon>
        <taxon>Cyclobacteriaceae</taxon>
        <taxon>Cyclobacterium</taxon>
    </lineage>
</organism>
<evidence type="ECO:0000313" key="1">
    <source>
        <dbReference type="EMBL" id="GEO21733.1"/>
    </source>
</evidence>
<comment type="caution">
    <text evidence="1">The sequence shown here is derived from an EMBL/GenBank/DDBJ whole genome shotgun (WGS) entry which is preliminary data.</text>
</comment>
<keyword evidence="2" id="KW-1185">Reference proteome</keyword>
<name>A0A512CC04_9BACT</name>
<dbReference type="AlphaFoldDB" id="A0A512CC04"/>
<sequence length="320" mass="37460">MKLFGLTNVSMEDKSDYRFEELNESKFIKKVIDELRGVLLQRFDEFEFFIYSNHRVNKKDPDSGTDIMPPSGDYKSNKKKILLYFSDERALDPSVFSDKYFAIFKSYIGMKAVASNVFPMALGYVNAVPEFPNKPINKRKYNVFFRGNLNMNRINFYRVFSKWGFILPSENLLTHDYYRKFLLKLGSDFSSFFSKSIVIFNNGFKAGFSPEKYGEVLSDSKIVLCPKGYFMTECFRHFEAMRAGCVIISEPLPDTPFYANSPLIQIEDWEEGCEVARELLKDEKKLEEIHQKTLLWWEEKCSERATAQYIVTKIEELELT</sequence>
<gene>
    <name evidence="1" type="ORF">CQA01_22670</name>
</gene>
<evidence type="ECO:0008006" key="3">
    <source>
        <dbReference type="Google" id="ProtNLM"/>
    </source>
</evidence>
<dbReference type="RefSeq" id="WP_146947780.1">
    <property type="nucleotide sequence ID" value="NZ_BJYV01000009.1"/>
</dbReference>
<accession>A0A512CC04</accession>
<reference evidence="1 2" key="1">
    <citation type="submission" date="2019-07" db="EMBL/GenBank/DDBJ databases">
        <title>Whole genome shotgun sequence of Cyclobacterium qasimii NBRC 106168.</title>
        <authorList>
            <person name="Hosoyama A."/>
            <person name="Uohara A."/>
            <person name="Ohji S."/>
            <person name="Ichikawa N."/>
        </authorList>
    </citation>
    <scope>NUCLEOTIDE SEQUENCE [LARGE SCALE GENOMIC DNA]</scope>
    <source>
        <strain evidence="1 2">NBRC 106168</strain>
    </source>
</reference>
<proteinExistence type="predicted"/>
<evidence type="ECO:0000313" key="2">
    <source>
        <dbReference type="Proteomes" id="UP000321301"/>
    </source>
</evidence>
<protein>
    <recommendedName>
        <fullName evidence="3">Exostosin GT47 domain-containing protein</fullName>
    </recommendedName>
</protein>
<dbReference type="EMBL" id="BJYV01000009">
    <property type="protein sequence ID" value="GEO21733.1"/>
    <property type="molecule type" value="Genomic_DNA"/>
</dbReference>